<dbReference type="Proteomes" id="UP000558688">
    <property type="component" value="Unassembled WGS sequence"/>
</dbReference>
<feature type="region of interest" description="Disordered" evidence="1">
    <location>
        <begin position="1"/>
        <end position="154"/>
    </location>
</feature>
<evidence type="ECO:0000313" key="3">
    <source>
        <dbReference type="Proteomes" id="UP000558688"/>
    </source>
</evidence>
<dbReference type="AlphaFoldDB" id="A0A8H4YNU9"/>
<comment type="caution">
    <text evidence="2">The sequence shown here is derived from an EMBL/GenBank/DDBJ whole genome shotgun (WGS) entry which is preliminary data.</text>
</comment>
<feature type="compositionally biased region" description="Basic and acidic residues" evidence="1">
    <location>
        <begin position="1"/>
        <end position="12"/>
    </location>
</feature>
<protein>
    <submittedName>
        <fullName evidence="2">Uncharacterized protein</fullName>
    </submittedName>
</protein>
<proteinExistence type="predicted"/>
<feature type="non-terminal residue" evidence="2">
    <location>
        <position position="154"/>
    </location>
</feature>
<reference evidence="2" key="1">
    <citation type="submission" date="2020-02" db="EMBL/GenBank/DDBJ databases">
        <title>Identification and distribution of gene clusters putatively required for synthesis of sphingolipid metabolism inhibitors in phylogenetically diverse species of the filamentous fungus Fusarium.</title>
        <authorList>
            <person name="Kim H.-S."/>
            <person name="Busman M."/>
            <person name="Brown D.W."/>
            <person name="Divon H."/>
            <person name="Uhlig S."/>
            <person name="Proctor R.H."/>
        </authorList>
    </citation>
    <scope>NUCLEOTIDE SEQUENCE [LARGE SCALE GENOMIC DNA]</scope>
    <source>
        <strain evidence="2">NRRL 39464</strain>
    </source>
</reference>
<sequence>MTSTPEKLKQEPPNDDITMSGDGNTPRENGDSSGLSNQADDSQPGQRDMNQPGQSNDNQPGQNDTNQAGQSNDNQAGQNDMNQAGQSNDNQTGQNNGNQSSNENPFLARPVKRSLQKPQDIGNSADNSRAFTPAVEDPNPKKAKTDHVFSFTPS</sequence>
<name>A0A8H4YNU9_FUSOX</name>
<feature type="compositionally biased region" description="Basic and acidic residues" evidence="1">
    <location>
        <begin position="138"/>
        <end position="147"/>
    </location>
</feature>
<feature type="compositionally biased region" description="Polar residues" evidence="1">
    <location>
        <begin position="21"/>
        <end position="84"/>
    </location>
</feature>
<accession>A0A8H4YNU9</accession>
<feature type="compositionally biased region" description="Low complexity" evidence="1">
    <location>
        <begin position="85"/>
        <end position="104"/>
    </location>
</feature>
<gene>
    <name evidence="2" type="ORF">FOXYS1_15835</name>
</gene>
<evidence type="ECO:0000313" key="2">
    <source>
        <dbReference type="EMBL" id="KAF5231371.1"/>
    </source>
</evidence>
<dbReference type="EMBL" id="JAAFOW010004544">
    <property type="protein sequence ID" value="KAF5231371.1"/>
    <property type="molecule type" value="Genomic_DNA"/>
</dbReference>
<evidence type="ECO:0000256" key="1">
    <source>
        <dbReference type="SAM" id="MobiDB-lite"/>
    </source>
</evidence>
<feature type="compositionally biased region" description="Polar residues" evidence="1">
    <location>
        <begin position="121"/>
        <end position="130"/>
    </location>
</feature>
<organism evidence="2 3">
    <name type="scientific">Fusarium oxysporum</name>
    <name type="common">Fusarium vascular wilt</name>
    <dbReference type="NCBI Taxonomy" id="5507"/>
    <lineage>
        <taxon>Eukaryota</taxon>
        <taxon>Fungi</taxon>
        <taxon>Dikarya</taxon>
        <taxon>Ascomycota</taxon>
        <taxon>Pezizomycotina</taxon>
        <taxon>Sordariomycetes</taxon>
        <taxon>Hypocreomycetidae</taxon>
        <taxon>Hypocreales</taxon>
        <taxon>Nectriaceae</taxon>
        <taxon>Fusarium</taxon>
        <taxon>Fusarium oxysporum species complex</taxon>
    </lineage>
</organism>